<protein>
    <submittedName>
        <fullName evidence="3">Uncharacterized protein</fullName>
    </submittedName>
</protein>
<dbReference type="InterPro" id="IPR051559">
    <property type="entry name" value="HIF_prolyl_hydroxylases"/>
</dbReference>
<dbReference type="PANTHER" id="PTHR12907">
    <property type="entry name" value="EGL NINE HOMOLOG-RELATED"/>
    <property type="match status" value="1"/>
</dbReference>
<keyword evidence="1" id="KW-0847">Vitamin C</keyword>
<organism evidence="3 4">
    <name type="scientific">Polarella glacialis</name>
    <name type="common">Dinoflagellate</name>
    <dbReference type="NCBI Taxonomy" id="89957"/>
    <lineage>
        <taxon>Eukaryota</taxon>
        <taxon>Sar</taxon>
        <taxon>Alveolata</taxon>
        <taxon>Dinophyceae</taxon>
        <taxon>Suessiales</taxon>
        <taxon>Suessiaceae</taxon>
        <taxon>Polarella</taxon>
    </lineage>
</organism>
<evidence type="ECO:0000313" key="4">
    <source>
        <dbReference type="Proteomes" id="UP000654075"/>
    </source>
</evidence>
<sequence length="401" mass="43997">MGLSASGIPAPGFTAFAAAPLQPRVAAASAWESAGATARLAETLRPSSLSTGGSQTKAGHGYLAMATLASVSVLSAGSARRSAKRGMRHWRSARQAGFGPKAPDMEQREDVKRDEIGSRVSYVVCENMQGISRQLDQYGYSQVDGFLGGSIHGYPDKIRNEMKGLFDRGWFEEEPEDEAAFKVGQYKISNQDREHRFRAKLLGAVADEKMERAIENQYDAAPTVVNFIRSLLVSLAEPMSKAAGTQLQSQVATAEMFVLCGNGARYDRRVSNVFGWNTDRGFVKDPRKLVAMYFANPNYRGEDQGGCLQLEGVVTPTGAVRIAPIHDRLVLFWADKVVWSMTPSRAGMISEHQFGIIAHMMVKDKEKGINYNPKTFAQWFPELRGKSMDWPPAHLLQGGSP</sequence>
<dbReference type="PANTHER" id="PTHR12907:SF26">
    <property type="entry name" value="HIF PROLYL HYDROXYLASE, ISOFORM C"/>
    <property type="match status" value="1"/>
</dbReference>
<dbReference type="OrthoDB" id="5952526at2759"/>
<dbReference type="Proteomes" id="UP000654075">
    <property type="component" value="Unassembled WGS sequence"/>
</dbReference>
<gene>
    <name evidence="3" type="ORF">PGLA1383_LOCUS817</name>
</gene>
<dbReference type="GO" id="GO:0031418">
    <property type="term" value="F:L-ascorbic acid binding"/>
    <property type="evidence" value="ECO:0007669"/>
    <property type="project" value="UniProtKB-KW"/>
</dbReference>
<feature type="region of interest" description="Disordered" evidence="2">
    <location>
        <begin position="84"/>
        <end position="111"/>
    </location>
</feature>
<evidence type="ECO:0000256" key="2">
    <source>
        <dbReference type="SAM" id="MobiDB-lite"/>
    </source>
</evidence>
<name>A0A813D6M9_POLGL</name>
<accession>A0A813D6M9</accession>
<dbReference type="GO" id="GO:0008198">
    <property type="term" value="F:ferrous iron binding"/>
    <property type="evidence" value="ECO:0007669"/>
    <property type="project" value="TreeGrafter"/>
</dbReference>
<evidence type="ECO:0000256" key="1">
    <source>
        <dbReference type="ARBA" id="ARBA00022896"/>
    </source>
</evidence>
<dbReference type="AlphaFoldDB" id="A0A813D6M9"/>
<dbReference type="Gene3D" id="2.60.120.620">
    <property type="entry name" value="q2cbj1_9rhob like domain"/>
    <property type="match status" value="1"/>
</dbReference>
<evidence type="ECO:0000313" key="3">
    <source>
        <dbReference type="EMBL" id="CAE8581806.1"/>
    </source>
</evidence>
<keyword evidence="4" id="KW-1185">Reference proteome</keyword>
<comment type="caution">
    <text evidence="3">The sequence shown here is derived from an EMBL/GenBank/DDBJ whole genome shotgun (WGS) entry which is preliminary data.</text>
</comment>
<dbReference type="GO" id="GO:0071456">
    <property type="term" value="P:cellular response to hypoxia"/>
    <property type="evidence" value="ECO:0007669"/>
    <property type="project" value="TreeGrafter"/>
</dbReference>
<dbReference type="EMBL" id="CAJNNV010000207">
    <property type="protein sequence ID" value="CAE8581806.1"/>
    <property type="molecule type" value="Genomic_DNA"/>
</dbReference>
<dbReference type="GO" id="GO:0031543">
    <property type="term" value="F:peptidyl-proline dioxygenase activity"/>
    <property type="evidence" value="ECO:0007669"/>
    <property type="project" value="TreeGrafter"/>
</dbReference>
<reference evidence="3" key="1">
    <citation type="submission" date="2021-02" db="EMBL/GenBank/DDBJ databases">
        <authorList>
            <person name="Dougan E. K."/>
            <person name="Rhodes N."/>
            <person name="Thang M."/>
            <person name="Chan C."/>
        </authorList>
    </citation>
    <scope>NUCLEOTIDE SEQUENCE</scope>
</reference>
<proteinExistence type="predicted"/>